<reference evidence="3" key="1">
    <citation type="submission" date="2020-01" db="EMBL/GenBank/DDBJ databases">
        <authorList>
            <person name="Mishra B."/>
        </authorList>
    </citation>
    <scope>NUCLEOTIDE SEQUENCE [LARGE SCALE GENOMIC DNA]</scope>
</reference>
<feature type="domain" description="RDRP core" evidence="2">
    <location>
        <begin position="80"/>
        <end position="123"/>
    </location>
</feature>
<keyword evidence="1" id="KW-0808">Transferase</keyword>
<protein>
    <recommendedName>
        <fullName evidence="1">RNA-dependent RNA polymerase</fullName>
        <ecNumber evidence="1">2.7.7.48</ecNumber>
    </recommendedName>
</protein>
<name>A0A6D2II03_9BRAS</name>
<evidence type="ECO:0000313" key="3">
    <source>
        <dbReference type="EMBL" id="CAA7029864.1"/>
    </source>
</evidence>
<keyword evidence="4" id="KW-1185">Reference proteome</keyword>
<organism evidence="3 4">
    <name type="scientific">Microthlaspi erraticum</name>
    <dbReference type="NCBI Taxonomy" id="1685480"/>
    <lineage>
        <taxon>Eukaryota</taxon>
        <taxon>Viridiplantae</taxon>
        <taxon>Streptophyta</taxon>
        <taxon>Embryophyta</taxon>
        <taxon>Tracheophyta</taxon>
        <taxon>Spermatophyta</taxon>
        <taxon>Magnoliopsida</taxon>
        <taxon>eudicotyledons</taxon>
        <taxon>Gunneridae</taxon>
        <taxon>Pentapetalae</taxon>
        <taxon>rosids</taxon>
        <taxon>malvids</taxon>
        <taxon>Brassicales</taxon>
        <taxon>Brassicaceae</taxon>
        <taxon>Coluteocarpeae</taxon>
        <taxon>Microthlaspi</taxon>
    </lineage>
</organism>
<dbReference type="Proteomes" id="UP000467841">
    <property type="component" value="Unassembled WGS sequence"/>
</dbReference>
<keyword evidence="1" id="KW-0943">RNA-mediated gene silencing</keyword>
<comment type="caution">
    <text evidence="3">The sequence shown here is derived from an EMBL/GenBank/DDBJ whole genome shotgun (WGS) entry which is preliminary data.</text>
</comment>
<comment type="function">
    <text evidence="1">Probably involved in the RNA silencing pathway and required for the generation of small interfering RNAs (siRNAs).</text>
</comment>
<comment type="catalytic activity">
    <reaction evidence="1">
        <text>RNA(n) + a ribonucleoside 5'-triphosphate = RNA(n+1) + diphosphate</text>
        <dbReference type="Rhea" id="RHEA:21248"/>
        <dbReference type="Rhea" id="RHEA-COMP:14527"/>
        <dbReference type="Rhea" id="RHEA-COMP:17342"/>
        <dbReference type="ChEBI" id="CHEBI:33019"/>
        <dbReference type="ChEBI" id="CHEBI:61557"/>
        <dbReference type="ChEBI" id="CHEBI:140395"/>
        <dbReference type="EC" id="2.7.7.48"/>
    </reaction>
</comment>
<dbReference type="GO" id="GO:0030422">
    <property type="term" value="P:siRNA processing"/>
    <property type="evidence" value="ECO:0007669"/>
    <property type="project" value="TreeGrafter"/>
</dbReference>
<evidence type="ECO:0000259" key="2">
    <source>
        <dbReference type="Pfam" id="PF05183"/>
    </source>
</evidence>
<comment type="similarity">
    <text evidence="1">Belongs to the RdRP family.</text>
</comment>
<dbReference type="Pfam" id="PF05183">
    <property type="entry name" value="RdRP"/>
    <property type="match status" value="1"/>
</dbReference>
<dbReference type="InterPro" id="IPR007855">
    <property type="entry name" value="RDRP"/>
</dbReference>
<keyword evidence="1" id="KW-0694">RNA-binding</keyword>
<proteinExistence type="inferred from homology"/>
<dbReference type="InterPro" id="IPR057596">
    <property type="entry name" value="RDRP_core"/>
</dbReference>
<dbReference type="GO" id="GO:0003723">
    <property type="term" value="F:RNA binding"/>
    <property type="evidence" value="ECO:0007669"/>
    <property type="project" value="UniProtKB-KW"/>
</dbReference>
<sequence>MASLRSMHFFSRFEINRDIFLLFRRRPPRFNDKTAFATGSQIVPLLNAVDLGTELAYEILFQLNSRLSEQNIMSCQRAYVTPSKVYLLGPEVEASNYVVKNFAEHASDFMRVTFVEEDWSKLPANALSVNSKEGWDSCSADTSRPCTRCGAYSRRPSDY</sequence>
<evidence type="ECO:0000313" key="4">
    <source>
        <dbReference type="Proteomes" id="UP000467841"/>
    </source>
</evidence>
<dbReference type="PANTHER" id="PTHR23079:SF5">
    <property type="entry name" value="RNA-DEPENDENT RNA POLYMERASE 2"/>
    <property type="match status" value="1"/>
</dbReference>
<keyword evidence="1" id="KW-0696">RNA-directed RNA polymerase</keyword>
<accession>A0A6D2II03</accession>
<gene>
    <name evidence="3" type="ORF">MERR_LOCUS17099</name>
</gene>
<dbReference type="GO" id="GO:0031380">
    <property type="term" value="C:nuclear RNA-directed RNA polymerase complex"/>
    <property type="evidence" value="ECO:0007669"/>
    <property type="project" value="TreeGrafter"/>
</dbReference>
<dbReference type="EC" id="2.7.7.48" evidence="1"/>
<dbReference type="AlphaFoldDB" id="A0A6D2II03"/>
<dbReference type="PANTHER" id="PTHR23079">
    <property type="entry name" value="RNA-DEPENDENT RNA POLYMERASE"/>
    <property type="match status" value="1"/>
</dbReference>
<evidence type="ECO:0000256" key="1">
    <source>
        <dbReference type="RuleBase" id="RU363098"/>
    </source>
</evidence>
<dbReference type="GO" id="GO:0003968">
    <property type="term" value="F:RNA-directed RNA polymerase activity"/>
    <property type="evidence" value="ECO:0007669"/>
    <property type="project" value="UniProtKB-KW"/>
</dbReference>
<keyword evidence="1" id="KW-0548">Nucleotidyltransferase</keyword>
<dbReference type="OrthoDB" id="6513042at2759"/>
<dbReference type="EMBL" id="CACVBM020001086">
    <property type="protein sequence ID" value="CAA7029864.1"/>
    <property type="molecule type" value="Genomic_DNA"/>
</dbReference>